<feature type="compositionally biased region" description="Polar residues" evidence="1">
    <location>
        <begin position="369"/>
        <end position="379"/>
    </location>
</feature>
<dbReference type="Proteomes" id="UP001168972">
    <property type="component" value="Unassembled WGS sequence"/>
</dbReference>
<evidence type="ECO:0000259" key="2">
    <source>
        <dbReference type="PROSITE" id="PS51159"/>
    </source>
</evidence>
<dbReference type="InterPro" id="IPR005036">
    <property type="entry name" value="CBM21_dom"/>
</dbReference>
<feature type="domain" description="CBM21" evidence="2">
    <location>
        <begin position="631"/>
        <end position="740"/>
    </location>
</feature>
<dbReference type="PANTHER" id="PTHR12307:SF36">
    <property type="entry name" value="GLYCOGEN-BINDING SUBUNIT 76A"/>
    <property type="match status" value="1"/>
</dbReference>
<dbReference type="GO" id="GO:0008157">
    <property type="term" value="F:protein phosphatase 1 binding"/>
    <property type="evidence" value="ECO:0007669"/>
    <property type="project" value="TreeGrafter"/>
</dbReference>
<dbReference type="PROSITE" id="PS51159">
    <property type="entry name" value="CBM21"/>
    <property type="match status" value="1"/>
</dbReference>
<sequence length="769" mass="86006">MFKRETHDKLDERLISYQRGENQMGSADSAGDSHHSGAGSCGLVSSLFPNSCRGRAEAFARRLHRRLTSLGSTDVNNDDSDETHYNEKESLNTVTGAAWLQSSNYKTNAETTAKLNSNHIFEQQPRHSPDSDLYCDFHLSQNQHGSIRSEIESPDDIASPGELDNLLVNPTDDIKINHYDNDDDENRDSESGYIFSSPLDASLSNESSNEAYFDPESSEGDKIHSEHFYDPVCTSESDPACDMSYDQAKSDCHKPPGRRRIDLQIDKKFDDTSESSSSINEQVLNELTKNKTKKRLLACSSEESLNDVACSSLDTTSPSHESLWSTFDDNTVSQDENLSTITLSAKDNNLVIKKSHSDSEFIPTIACESISNPETPPSNDETDFSNEVSHDNSDADIQSQIHLDVGELELEKRNNSMYSSKIDIPGALVVECMMMNNSQPSAPEEIQKTEVKLRISENGNNNNCVNIPQLLHKLSCSPHESFNEDIAGNSEELLKNDEGNEDEDEAEEEQERPQRLRRCSSLKTGKTPPGTPGRKKIVRFADVLGLDLADVRTFLDEIPKVPNSAFSDLVYDDVFQKDSSPNFYDGNFFNGSSGQILNNATTNAKFDGIGQKPDKILMPLFQQPGGLPNFLDLVRDRQVCLENVVVQDVLAISIQGTVRVRNLDFHKSVHIRYTLDSWRNFSDLQACYVDNSCDGFSDKFSFQLYCHTLKVGQKLEFAVRFQCKGTQYWDNNGGANYCFQCLPMTPAANYIPITSLTSSNTRDWSPTFY</sequence>
<comment type="caution">
    <text evidence="3">The sequence shown here is derived from an EMBL/GenBank/DDBJ whole genome shotgun (WGS) entry which is preliminary data.</text>
</comment>
<evidence type="ECO:0000313" key="4">
    <source>
        <dbReference type="Proteomes" id="UP001168972"/>
    </source>
</evidence>
<dbReference type="InterPro" id="IPR038175">
    <property type="entry name" value="CBM21_dom_sf"/>
</dbReference>
<feature type="region of interest" description="Disordered" evidence="1">
    <location>
        <begin position="495"/>
        <end position="534"/>
    </location>
</feature>
<dbReference type="AlphaFoldDB" id="A0AA39FEL2"/>
<dbReference type="Pfam" id="PF03370">
    <property type="entry name" value="CBM_21"/>
    <property type="match status" value="1"/>
</dbReference>
<dbReference type="EMBL" id="JAQQBR010001831">
    <property type="protein sequence ID" value="KAK0168142.1"/>
    <property type="molecule type" value="Genomic_DNA"/>
</dbReference>
<dbReference type="Gene3D" id="2.60.40.2440">
    <property type="entry name" value="Carbohydrate binding type-21 domain"/>
    <property type="match status" value="1"/>
</dbReference>
<dbReference type="GO" id="GO:2001069">
    <property type="term" value="F:glycogen binding"/>
    <property type="evidence" value="ECO:0007669"/>
    <property type="project" value="TreeGrafter"/>
</dbReference>
<keyword evidence="4" id="KW-1185">Reference proteome</keyword>
<feature type="region of interest" description="Disordered" evidence="1">
    <location>
        <begin position="368"/>
        <end position="398"/>
    </location>
</feature>
<name>A0AA39FEL2_MICHY</name>
<feature type="compositionally biased region" description="Acidic residues" evidence="1">
    <location>
        <begin position="499"/>
        <end position="510"/>
    </location>
</feature>
<dbReference type="GO" id="GO:0005979">
    <property type="term" value="P:regulation of glycogen biosynthetic process"/>
    <property type="evidence" value="ECO:0007669"/>
    <property type="project" value="TreeGrafter"/>
</dbReference>
<gene>
    <name evidence="3" type="ORF">PV327_001972</name>
</gene>
<proteinExistence type="predicted"/>
<feature type="region of interest" description="Disordered" evidence="1">
    <location>
        <begin position="173"/>
        <end position="223"/>
    </location>
</feature>
<reference evidence="3" key="2">
    <citation type="submission" date="2023-03" db="EMBL/GenBank/DDBJ databases">
        <authorList>
            <person name="Inwood S.N."/>
            <person name="Skelly J.G."/>
            <person name="Guhlin J."/>
            <person name="Harrop T.W.R."/>
            <person name="Goldson S.G."/>
            <person name="Dearden P.K."/>
        </authorList>
    </citation>
    <scope>NUCLEOTIDE SEQUENCE</scope>
    <source>
        <strain evidence="3">Lincoln</strain>
        <tissue evidence="3">Whole body</tissue>
    </source>
</reference>
<reference evidence="3" key="1">
    <citation type="journal article" date="2023" name="bioRxiv">
        <title>Scaffold-level genome assemblies of two parasitoid biocontrol wasps reveal the parthenogenesis mechanism and an associated novel virus.</title>
        <authorList>
            <person name="Inwood S."/>
            <person name="Skelly J."/>
            <person name="Guhlin J."/>
            <person name="Harrop T."/>
            <person name="Goldson S."/>
            <person name="Dearden P."/>
        </authorList>
    </citation>
    <scope>NUCLEOTIDE SEQUENCE</scope>
    <source>
        <strain evidence="3">Lincoln</strain>
        <tissue evidence="3">Whole body</tissue>
    </source>
</reference>
<protein>
    <recommendedName>
        <fullName evidence="2">CBM21 domain-containing protein</fullName>
    </recommendedName>
</protein>
<evidence type="ECO:0000313" key="3">
    <source>
        <dbReference type="EMBL" id="KAK0168142.1"/>
    </source>
</evidence>
<evidence type="ECO:0000256" key="1">
    <source>
        <dbReference type="SAM" id="MobiDB-lite"/>
    </source>
</evidence>
<accession>A0AA39FEL2</accession>
<dbReference type="GO" id="GO:0000164">
    <property type="term" value="C:protein phosphatase type 1 complex"/>
    <property type="evidence" value="ECO:0007669"/>
    <property type="project" value="TreeGrafter"/>
</dbReference>
<organism evidence="3 4">
    <name type="scientific">Microctonus hyperodae</name>
    <name type="common">Parasitoid wasp</name>
    <dbReference type="NCBI Taxonomy" id="165561"/>
    <lineage>
        <taxon>Eukaryota</taxon>
        <taxon>Metazoa</taxon>
        <taxon>Ecdysozoa</taxon>
        <taxon>Arthropoda</taxon>
        <taxon>Hexapoda</taxon>
        <taxon>Insecta</taxon>
        <taxon>Pterygota</taxon>
        <taxon>Neoptera</taxon>
        <taxon>Endopterygota</taxon>
        <taxon>Hymenoptera</taxon>
        <taxon>Apocrita</taxon>
        <taxon>Ichneumonoidea</taxon>
        <taxon>Braconidae</taxon>
        <taxon>Euphorinae</taxon>
        <taxon>Microctonus</taxon>
    </lineage>
</organism>
<dbReference type="PANTHER" id="PTHR12307">
    <property type="entry name" value="PROTEIN PHOSPHATASE 1 REGULATORY SUBUNIT"/>
    <property type="match status" value="1"/>
</dbReference>
<dbReference type="InterPro" id="IPR050782">
    <property type="entry name" value="PP1_regulatory_subunit_3"/>
</dbReference>